<comment type="caution">
    <text evidence="14">The sequence shown here is derived from an EMBL/GenBank/DDBJ whole genome shotgun (WGS) entry which is preliminary data.</text>
</comment>
<keyword evidence="6 11" id="KW-0862">Zinc</keyword>
<evidence type="ECO:0000256" key="8">
    <source>
        <dbReference type="ARBA" id="ARBA00023049"/>
    </source>
</evidence>
<dbReference type="InterPro" id="IPR050083">
    <property type="entry name" value="HtpX_protease"/>
</dbReference>
<evidence type="ECO:0000256" key="12">
    <source>
        <dbReference type="SAM" id="Phobius"/>
    </source>
</evidence>
<dbReference type="Gene3D" id="1.25.40.20">
    <property type="entry name" value="Ankyrin repeat-containing domain"/>
    <property type="match status" value="1"/>
</dbReference>
<evidence type="ECO:0000256" key="4">
    <source>
        <dbReference type="ARBA" id="ARBA00022723"/>
    </source>
</evidence>
<feature type="transmembrane region" description="Helical" evidence="12">
    <location>
        <begin position="260"/>
        <end position="282"/>
    </location>
</feature>
<keyword evidence="8 11" id="KW-0482">Metalloprotease</keyword>
<dbReference type="SUPFAM" id="SSF48403">
    <property type="entry name" value="Ankyrin repeat"/>
    <property type="match status" value="1"/>
</dbReference>
<keyword evidence="3 12" id="KW-0812">Transmembrane</keyword>
<evidence type="ECO:0000256" key="1">
    <source>
        <dbReference type="ARBA" id="ARBA00022475"/>
    </source>
</evidence>
<keyword evidence="1" id="KW-1003">Cell membrane</keyword>
<reference evidence="14 15" key="1">
    <citation type="submission" date="2015-01" db="EMBL/GenBank/DDBJ databases">
        <title>Jeotgalibacillus campisalis genome sequencing.</title>
        <authorList>
            <person name="Goh K.M."/>
            <person name="Chan K.-G."/>
            <person name="Yaakop A.S."/>
            <person name="Ee R."/>
            <person name="Gan H.M."/>
            <person name="Chan C.S."/>
        </authorList>
    </citation>
    <scope>NUCLEOTIDE SEQUENCE [LARGE SCALE GENOMIC DNA]</scope>
    <source>
        <strain evidence="14 15">SF-57</strain>
    </source>
</reference>
<feature type="transmembrane region" description="Helical" evidence="12">
    <location>
        <begin position="20"/>
        <end position="48"/>
    </location>
</feature>
<keyword evidence="15" id="KW-1185">Reference proteome</keyword>
<evidence type="ECO:0000256" key="7">
    <source>
        <dbReference type="ARBA" id="ARBA00022989"/>
    </source>
</evidence>
<dbReference type="OrthoDB" id="9810445at2"/>
<keyword evidence="2 11" id="KW-0645">Protease</keyword>
<evidence type="ECO:0000313" key="15">
    <source>
        <dbReference type="Proteomes" id="UP000031972"/>
    </source>
</evidence>
<accession>A0A0C2VQ47</accession>
<dbReference type="GO" id="GO:0004222">
    <property type="term" value="F:metalloendopeptidase activity"/>
    <property type="evidence" value="ECO:0007669"/>
    <property type="project" value="InterPro"/>
</dbReference>
<dbReference type="PROSITE" id="PS50297">
    <property type="entry name" value="ANK_REP_REGION"/>
    <property type="match status" value="2"/>
</dbReference>
<dbReference type="EMBL" id="JXRR01000008">
    <property type="protein sequence ID" value="KIL51017.1"/>
    <property type="molecule type" value="Genomic_DNA"/>
</dbReference>
<feature type="domain" description="Peptidase M48" evidence="13">
    <location>
        <begin position="67"/>
        <end position="154"/>
    </location>
</feature>
<evidence type="ECO:0000256" key="5">
    <source>
        <dbReference type="ARBA" id="ARBA00022801"/>
    </source>
</evidence>
<name>A0A0C2VQ47_9BACL</name>
<keyword evidence="5 11" id="KW-0378">Hydrolase</keyword>
<dbReference type="RefSeq" id="WP_041055334.1">
    <property type="nucleotide sequence ID" value="NZ_JXRR01000008.1"/>
</dbReference>
<evidence type="ECO:0000256" key="6">
    <source>
        <dbReference type="ARBA" id="ARBA00022833"/>
    </source>
</evidence>
<gene>
    <name evidence="14" type="ORF">KR50_08980</name>
</gene>
<evidence type="ECO:0000259" key="13">
    <source>
        <dbReference type="Pfam" id="PF01435"/>
    </source>
</evidence>
<feature type="repeat" description="ANK" evidence="10">
    <location>
        <begin position="335"/>
        <end position="367"/>
    </location>
</feature>
<keyword evidence="10" id="KW-0040">ANK repeat</keyword>
<evidence type="ECO:0000256" key="11">
    <source>
        <dbReference type="RuleBase" id="RU003983"/>
    </source>
</evidence>
<dbReference type="InterPro" id="IPR036770">
    <property type="entry name" value="Ankyrin_rpt-contain_sf"/>
</dbReference>
<protein>
    <recommendedName>
        <fullName evidence="13">Peptidase M48 domain-containing protein</fullName>
    </recommendedName>
</protein>
<organism evidence="14 15">
    <name type="scientific">Jeotgalibacillus campisalis</name>
    <dbReference type="NCBI Taxonomy" id="220754"/>
    <lineage>
        <taxon>Bacteria</taxon>
        <taxon>Bacillati</taxon>
        <taxon>Bacillota</taxon>
        <taxon>Bacilli</taxon>
        <taxon>Bacillales</taxon>
        <taxon>Caryophanaceae</taxon>
        <taxon>Jeotgalibacillus</taxon>
    </lineage>
</organism>
<feature type="domain" description="Peptidase M48" evidence="13">
    <location>
        <begin position="156"/>
        <end position="240"/>
    </location>
</feature>
<evidence type="ECO:0000256" key="9">
    <source>
        <dbReference type="ARBA" id="ARBA00023136"/>
    </source>
</evidence>
<evidence type="ECO:0000256" key="10">
    <source>
        <dbReference type="PROSITE-ProRule" id="PRU00023"/>
    </source>
</evidence>
<comment type="cofactor">
    <cofactor evidence="11">
        <name>Zn(2+)</name>
        <dbReference type="ChEBI" id="CHEBI:29105"/>
    </cofactor>
    <text evidence="11">Binds 1 zinc ion per subunit.</text>
</comment>
<dbReference type="PROSITE" id="PS50088">
    <property type="entry name" value="ANK_REPEAT"/>
    <property type="match status" value="2"/>
</dbReference>
<evidence type="ECO:0000313" key="14">
    <source>
        <dbReference type="EMBL" id="KIL51017.1"/>
    </source>
</evidence>
<keyword evidence="4" id="KW-0479">Metal-binding</keyword>
<dbReference type="InterPro" id="IPR001915">
    <property type="entry name" value="Peptidase_M48"/>
</dbReference>
<proteinExistence type="inferred from homology"/>
<dbReference type="GO" id="GO:0006508">
    <property type="term" value="P:proteolysis"/>
    <property type="evidence" value="ECO:0007669"/>
    <property type="project" value="UniProtKB-KW"/>
</dbReference>
<dbReference type="PANTHER" id="PTHR43221:SF2">
    <property type="entry name" value="PROTEASE HTPX HOMOLOG"/>
    <property type="match status" value="1"/>
</dbReference>
<dbReference type="PATRIC" id="fig|220754.4.peg.918"/>
<dbReference type="PANTHER" id="PTHR43221">
    <property type="entry name" value="PROTEASE HTPX"/>
    <property type="match status" value="1"/>
</dbReference>
<dbReference type="Pfam" id="PF12796">
    <property type="entry name" value="Ank_2"/>
    <property type="match status" value="1"/>
</dbReference>
<dbReference type="CDD" id="cd07325">
    <property type="entry name" value="M48_Ste24p_like"/>
    <property type="match status" value="1"/>
</dbReference>
<dbReference type="InterPro" id="IPR002110">
    <property type="entry name" value="Ankyrin_rpt"/>
</dbReference>
<dbReference type="AlphaFoldDB" id="A0A0C2VQ47"/>
<keyword evidence="9 12" id="KW-0472">Membrane</keyword>
<dbReference type="Gene3D" id="3.30.2010.10">
    <property type="entry name" value="Metalloproteases ('zincins'), catalytic domain"/>
    <property type="match status" value="1"/>
</dbReference>
<dbReference type="GO" id="GO:0046872">
    <property type="term" value="F:metal ion binding"/>
    <property type="evidence" value="ECO:0007669"/>
    <property type="project" value="UniProtKB-KW"/>
</dbReference>
<dbReference type="SMART" id="SM00248">
    <property type="entry name" value="ANK"/>
    <property type="match status" value="3"/>
</dbReference>
<dbReference type="Pfam" id="PF01435">
    <property type="entry name" value="Peptidase_M48"/>
    <property type="match status" value="2"/>
</dbReference>
<sequence length="426" mass="46533">MTAGPVKSERETIYFVIGAVYSAIIYLIAIISIIGIGIALAVLAVVLFMNATMLGSIRGNGIRISHQQFGDVYERVEELSSKMGLKKTPDVFVIQSEGALNAFATRFFGRNMVVLYSEVFELARQQGSAELDFIIAHELAHIKRRHVWKNILLMPAQLLPFLSQAYSRSCEYTCDREAAYMTGDGEAAKRALTILGAGKLIAREVNEDAYLEQIRSESNGAVWLSEILSTHPLLPKRIQSVGLFMNNETTPLYRPNFRKIAVGASLLFGGLFGAYIAVLLAFTVGTTVFASLLPGEEFEEYESASPLMDAASYGELEIMEDLIADGEDIEETDTDGSTPLMYAVYASQNDAAQLLLEEGADPNASDTFTSPIVLAVSNENDELAALLYQYGADPVAEDSEGDSAYSLLNVSTEEEFKEVLGIQNSN</sequence>
<evidence type="ECO:0000256" key="3">
    <source>
        <dbReference type="ARBA" id="ARBA00022692"/>
    </source>
</evidence>
<evidence type="ECO:0000256" key="2">
    <source>
        <dbReference type="ARBA" id="ARBA00022670"/>
    </source>
</evidence>
<feature type="repeat" description="ANK" evidence="10">
    <location>
        <begin position="302"/>
        <end position="334"/>
    </location>
</feature>
<comment type="similarity">
    <text evidence="11">Belongs to the peptidase M48 family.</text>
</comment>
<dbReference type="Proteomes" id="UP000031972">
    <property type="component" value="Unassembled WGS sequence"/>
</dbReference>
<keyword evidence="7 12" id="KW-1133">Transmembrane helix</keyword>